<sequence>MEHGGISVEPGPRDQLEQDYQLDLDSNLDIEADRLDFGLEETYDQVEHVLTGNNADDAPSLASDLKHTPADGEAHAATAADQEAQTAEDTEDIGVAAEVEAEYQDEIGYEDDDLVTTDVNADLSTTEAGDMEAGLSITVSEGRMDSAGSADENGPEPSAHEKDDSRLQDTDFEDGAGSIQPQDEFGGVHQEESANHVEGENLDDNDLNNETAQEQYATDHRDMDLENALDDLTRSSNDVPDIEVVYNEECYSLFGTSDDDPDSYFLSDIRELDRPLSQFLSTLRTVISDEIAPTDELAVHFDPLGLEFGERSNLQFLNRSFREILDCHATLRNVPTASSMHGDPVIHLIVRRDSEEHFQELLAKAEFVKGEHSEAEDSEISEDLEEDAEANGPDDGQMQDEPFEDGHSGGYPEEGEHILSAATPDHPAAQHIEDDNEPGVEAAQLQDNLAGEQEQDLQAGASAPQSPNVLAEEFAGDEGLGDVSDDPRHHANAGYEEDDEQAWDEQAAEDEATASLHAEIALEVSGDQSHQPTEQRDSDEFAETGEFGAIDSTSVPENGGFEQEPGSNGNDPDFLSTASLLSLQRKLPKQEEPWEIDYSDDEYEPISHATSEDMSPSLASGFAAEDAASVSLRFPLNIDANRHVHQDDDLVLTLDDEAGLSSTRDDVDEAYEDYTITYDAPENVAVDALANEEPPVLETAHEASRKNSQDRDHVAAAAGTGSVHSSTTINGDEVDYEDQIGADGSFVAANNAIDQSAAASGVGNDEIDWENDEDEYEQQPVSGDDGVEFEEPKEDVPTPPSAAGKRSRTDEAESLADETGTLGSPPPKRMRMC</sequence>
<feature type="region of interest" description="Disordered" evidence="1">
    <location>
        <begin position="144"/>
        <end position="185"/>
    </location>
</feature>
<organism evidence="2 3">
    <name type="scientific">Achaetomium macrosporum</name>
    <dbReference type="NCBI Taxonomy" id="79813"/>
    <lineage>
        <taxon>Eukaryota</taxon>
        <taxon>Fungi</taxon>
        <taxon>Dikarya</taxon>
        <taxon>Ascomycota</taxon>
        <taxon>Pezizomycotina</taxon>
        <taxon>Sordariomycetes</taxon>
        <taxon>Sordariomycetidae</taxon>
        <taxon>Sordariales</taxon>
        <taxon>Chaetomiaceae</taxon>
        <taxon>Achaetomium</taxon>
    </lineage>
</organism>
<feature type="compositionally biased region" description="Acidic residues" evidence="1">
    <location>
        <begin position="593"/>
        <end position="604"/>
    </location>
</feature>
<reference evidence="2" key="1">
    <citation type="journal article" date="2023" name="Mol. Phylogenet. Evol.">
        <title>Genome-scale phylogeny and comparative genomics of the fungal order Sordariales.</title>
        <authorList>
            <person name="Hensen N."/>
            <person name="Bonometti L."/>
            <person name="Westerberg I."/>
            <person name="Brannstrom I.O."/>
            <person name="Guillou S."/>
            <person name="Cros-Aarteil S."/>
            <person name="Calhoun S."/>
            <person name="Haridas S."/>
            <person name="Kuo A."/>
            <person name="Mondo S."/>
            <person name="Pangilinan J."/>
            <person name="Riley R."/>
            <person name="LaButti K."/>
            <person name="Andreopoulos B."/>
            <person name="Lipzen A."/>
            <person name="Chen C."/>
            <person name="Yan M."/>
            <person name="Daum C."/>
            <person name="Ng V."/>
            <person name="Clum A."/>
            <person name="Steindorff A."/>
            <person name="Ohm R.A."/>
            <person name="Martin F."/>
            <person name="Silar P."/>
            <person name="Natvig D.O."/>
            <person name="Lalanne C."/>
            <person name="Gautier V."/>
            <person name="Ament-Velasquez S.L."/>
            <person name="Kruys A."/>
            <person name="Hutchinson M.I."/>
            <person name="Powell A.J."/>
            <person name="Barry K."/>
            <person name="Miller A.N."/>
            <person name="Grigoriev I.V."/>
            <person name="Debuchy R."/>
            <person name="Gladieux P."/>
            <person name="Hiltunen Thoren M."/>
            <person name="Johannesson H."/>
        </authorList>
    </citation>
    <scope>NUCLEOTIDE SEQUENCE</scope>
    <source>
        <strain evidence="2">CBS 532.94</strain>
    </source>
</reference>
<evidence type="ECO:0000313" key="2">
    <source>
        <dbReference type="EMBL" id="KAK4235498.1"/>
    </source>
</evidence>
<feature type="region of interest" description="Disordered" evidence="1">
    <location>
        <begin position="757"/>
        <end position="833"/>
    </location>
</feature>
<feature type="compositionally biased region" description="Polar residues" evidence="1">
    <location>
        <begin position="565"/>
        <end position="582"/>
    </location>
</feature>
<feature type="region of interest" description="Disordered" evidence="1">
    <location>
        <begin position="369"/>
        <end position="620"/>
    </location>
</feature>
<reference evidence="2" key="2">
    <citation type="submission" date="2023-05" db="EMBL/GenBank/DDBJ databases">
        <authorList>
            <consortium name="Lawrence Berkeley National Laboratory"/>
            <person name="Steindorff A."/>
            <person name="Hensen N."/>
            <person name="Bonometti L."/>
            <person name="Westerberg I."/>
            <person name="Brannstrom I.O."/>
            <person name="Guillou S."/>
            <person name="Cros-Aarteil S."/>
            <person name="Calhoun S."/>
            <person name="Haridas S."/>
            <person name="Kuo A."/>
            <person name="Mondo S."/>
            <person name="Pangilinan J."/>
            <person name="Riley R."/>
            <person name="Labutti K."/>
            <person name="Andreopoulos B."/>
            <person name="Lipzen A."/>
            <person name="Chen C."/>
            <person name="Yanf M."/>
            <person name="Daum C."/>
            <person name="Ng V."/>
            <person name="Clum A."/>
            <person name="Ohm R."/>
            <person name="Martin F."/>
            <person name="Silar P."/>
            <person name="Natvig D."/>
            <person name="Lalanne C."/>
            <person name="Gautier V."/>
            <person name="Ament-Velasquez S.L."/>
            <person name="Kruys A."/>
            <person name="Hutchinson M.I."/>
            <person name="Powell A.J."/>
            <person name="Barry K."/>
            <person name="Miller A.N."/>
            <person name="Grigoriev I.V."/>
            <person name="Debuchy R."/>
            <person name="Gladieux P."/>
            <person name="Thoren M.H."/>
            <person name="Johannesson H."/>
        </authorList>
    </citation>
    <scope>NUCLEOTIDE SEQUENCE</scope>
    <source>
        <strain evidence="2">CBS 532.94</strain>
    </source>
</reference>
<evidence type="ECO:0000313" key="3">
    <source>
        <dbReference type="Proteomes" id="UP001303760"/>
    </source>
</evidence>
<feature type="compositionally biased region" description="Low complexity" evidence="1">
    <location>
        <begin position="75"/>
        <end position="85"/>
    </location>
</feature>
<feature type="compositionally biased region" description="Acidic residues" evidence="1">
    <location>
        <begin position="376"/>
        <end position="389"/>
    </location>
</feature>
<accession>A0AAN7C4Z1</accession>
<feature type="compositionally biased region" description="Basic and acidic residues" evidence="1">
    <location>
        <begin position="699"/>
        <end position="714"/>
    </location>
</feature>
<feature type="compositionally biased region" description="Acidic residues" evidence="1">
    <location>
        <begin position="765"/>
        <end position="777"/>
    </location>
</feature>
<dbReference type="EMBL" id="MU860262">
    <property type="protein sequence ID" value="KAK4235498.1"/>
    <property type="molecule type" value="Genomic_DNA"/>
</dbReference>
<name>A0AAN7C4Z1_9PEZI</name>
<feature type="compositionally biased region" description="Acidic residues" evidence="1">
    <location>
        <begin position="474"/>
        <end position="484"/>
    </location>
</feature>
<feature type="compositionally biased region" description="Basic and acidic residues" evidence="1">
    <location>
        <begin position="64"/>
        <end position="74"/>
    </location>
</feature>
<proteinExistence type="predicted"/>
<comment type="caution">
    <text evidence="2">The sequence shown here is derived from an EMBL/GenBank/DDBJ whole genome shotgun (WGS) entry which is preliminary data.</text>
</comment>
<feature type="compositionally biased region" description="Basic and acidic residues" evidence="1">
    <location>
        <begin position="158"/>
        <end position="169"/>
    </location>
</feature>
<gene>
    <name evidence="2" type="ORF">C8A03DRAFT_17777</name>
</gene>
<feature type="compositionally biased region" description="Polar residues" evidence="1">
    <location>
        <begin position="608"/>
        <end position="618"/>
    </location>
</feature>
<evidence type="ECO:0000256" key="1">
    <source>
        <dbReference type="SAM" id="MobiDB-lite"/>
    </source>
</evidence>
<dbReference type="AlphaFoldDB" id="A0AAN7C4Z1"/>
<protein>
    <submittedName>
        <fullName evidence="2">Uncharacterized protein</fullName>
    </submittedName>
</protein>
<keyword evidence="3" id="KW-1185">Reference proteome</keyword>
<feature type="compositionally biased region" description="Acidic residues" evidence="1">
    <location>
        <begin position="495"/>
        <end position="512"/>
    </location>
</feature>
<feature type="region of interest" description="Disordered" evidence="1">
    <location>
        <begin position="693"/>
        <end position="736"/>
    </location>
</feature>
<dbReference type="Proteomes" id="UP001303760">
    <property type="component" value="Unassembled WGS sequence"/>
</dbReference>
<feature type="region of interest" description="Disordered" evidence="1">
    <location>
        <begin position="52"/>
        <end position="92"/>
    </location>
</feature>